<dbReference type="AlphaFoldDB" id="A0A0G0UES3"/>
<feature type="transmembrane region" description="Helical" evidence="1">
    <location>
        <begin position="33"/>
        <end position="53"/>
    </location>
</feature>
<gene>
    <name evidence="2" type="ORF">UU35_C0025G0003</name>
</gene>
<keyword evidence="1" id="KW-0472">Membrane</keyword>
<protein>
    <submittedName>
        <fullName evidence="2">Vitamin K epoxide reductase</fullName>
    </submittedName>
</protein>
<reference evidence="2 3" key="1">
    <citation type="journal article" date="2015" name="Nature">
        <title>rRNA introns, odd ribosomes, and small enigmatic genomes across a large radiation of phyla.</title>
        <authorList>
            <person name="Brown C.T."/>
            <person name="Hug L.A."/>
            <person name="Thomas B.C."/>
            <person name="Sharon I."/>
            <person name="Castelle C.J."/>
            <person name="Singh A."/>
            <person name="Wilkins M.J."/>
            <person name="Williams K.H."/>
            <person name="Banfield J.F."/>
        </authorList>
    </citation>
    <scope>NUCLEOTIDE SEQUENCE [LARGE SCALE GENOMIC DNA]</scope>
</reference>
<dbReference type="Gene3D" id="3.40.30.10">
    <property type="entry name" value="Glutaredoxin"/>
    <property type="match status" value="1"/>
</dbReference>
<dbReference type="PANTHER" id="PTHR34573:SF1">
    <property type="entry name" value="VITAMIN K EPOXIDE REDUCTASE DOMAIN-CONTAINING PROTEIN"/>
    <property type="match status" value="1"/>
</dbReference>
<sequence length="163" mass="18452">MFLYGCRVCFDRVVVLNCLYLFVLKNMKESRSFIILCILSIIVIVGLVSFAVIQNRSSFRTGALYDGFAQCLADKGVKMYGAYWCSHCANQKKLFGDSWKKMMYVECSLSNKGGQTEECKQAKIEGYPTWEFADGSRIEQEVTLEELSTRTSCPLPSVPTETK</sequence>
<dbReference type="PATRIC" id="fig|1618985.3.peg.1072"/>
<name>A0A0G0UES3_9BACT</name>
<dbReference type="Proteomes" id="UP000034616">
    <property type="component" value="Unassembled WGS sequence"/>
</dbReference>
<evidence type="ECO:0000313" key="3">
    <source>
        <dbReference type="Proteomes" id="UP000034616"/>
    </source>
</evidence>
<dbReference type="PANTHER" id="PTHR34573">
    <property type="entry name" value="VKC DOMAIN-CONTAINING PROTEIN"/>
    <property type="match status" value="1"/>
</dbReference>
<evidence type="ECO:0000256" key="1">
    <source>
        <dbReference type="SAM" id="Phobius"/>
    </source>
</evidence>
<accession>A0A0G0UES3</accession>
<comment type="caution">
    <text evidence="2">The sequence shown here is derived from an EMBL/GenBank/DDBJ whole genome shotgun (WGS) entry which is preliminary data.</text>
</comment>
<proteinExistence type="predicted"/>
<dbReference type="EMBL" id="LCAH01000025">
    <property type="protein sequence ID" value="KKR85896.1"/>
    <property type="molecule type" value="Genomic_DNA"/>
</dbReference>
<dbReference type="InterPro" id="IPR036249">
    <property type="entry name" value="Thioredoxin-like_sf"/>
</dbReference>
<keyword evidence="1" id="KW-0812">Transmembrane</keyword>
<keyword evidence="1" id="KW-1133">Transmembrane helix</keyword>
<dbReference type="SUPFAM" id="SSF52833">
    <property type="entry name" value="Thioredoxin-like"/>
    <property type="match status" value="1"/>
</dbReference>
<evidence type="ECO:0000313" key="2">
    <source>
        <dbReference type="EMBL" id="KKR85896.1"/>
    </source>
</evidence>
<organism evidence="2 3">
    <name type="scientific">Candidatus Uhrbacteria bacterium GW2011_GWC2_41_11</name>
    <dbReference type="NCBI Taxonomy" id="1618985"/>
    <lineage>
        <taxon>Bacteria</taxon>
        <taxon>Candidatus Uhriibacteriota</taxon>
    </lineage>
</organism>